<gene>
    <name evidence="1" type="ORF">M9Y10_007061</name>
</gene>
<proteinExistence type="predicted"/>
<evidence type="ECO:0000313" key="1">
    <source>
        <dbReference type="EMBL" id="KAK8871341.1"/>
    </source>
</evidence>
<name>A0ABR2J0P2_9EUKA</name>
<accession>A0ABR2J0P2</accession>
<dbReference type="Proteomes" id="UP001470230">
    <property type="component" value="Unassembled WGS sequence"/>
</dbReference>
<evidence type="ECO:0000313" key="2">
    <source>
        <dbReference type="Proteomes" id="UP001470230"/>
    </source>
</evidence>
<protein>
    <submittedName>
        <fullName evidence="1">Uncharacterized protein</fullName>
    </submittedName>
</protein>
<sequence length="256" mass="30410">MSYRRDAKPDESIPLPIETVYNSVTDAIETTNEDGHKDYFRNGIEHFNRIYFNYPPEWRTSDVGEKIIGVRNMRINIRRSIQISFALYIRKYSQDKFDELATGLDYNYNDMNDEQIQDVVNRMNREDCKVFKIRYHNDIFENIDDFIKDLNKKISEENIYVHLRGVILNSDMSNGEKVHELEGLYQYKDDCDILCLQNNIPVYLNQPKDAFIHVDIGNDIQLVIESYDDQKHYVDFMMTADNPNITYSKFYQLDDS</sequence>
<dbReference type="EMBL" id="JAPFFF010000013">
    <property type="protein sequence ID" value="KAK8871341.1"/>
    <property type="molecule type" value="Genomic_DNA"/>
</dbReference>
<organism evidence="1 2">
    <name type="scientific">Tritrichomonas musculus</name>
    <dbReference type="NCBI Taxonomy" id="1915356"/>
    <lineage>
        <taxon>Eukaryota</taxon>
        <taxon>Metamonada</taxon>
        <taxon>Parabasalia</taxon>
        <taxon>Tritrichomonadida</taxon>
        <taxon>Tritrichomonadidae</taxon>
        <taxon>Tritrichomonas</taxon>
    </lineage>
</organism>
<keyword evidence="2" id="KW-1185">Reference proteome</keyword>
<reference evidence="1 2" key="1">
    <citation type="submission" date="2024-04" db="EMBL/GenBank/DDBJ databases">
        <title>Tritrichomonas musculus Genome.</title>
        <authorList>
            <person name="Alves-Ferreira E."/>
            <person name="Grigg M."/>
            <person name="Lorenzi H."/>
            <person name="Galac M."/>
        </authorList>
    </citation>
    <scope>NUCLEOTIDE SEQUENCE [LARGE SCALE GENOMIC DNA]</scope>
    <source>
        <strain evidence="1 2">EAF2021</strain>
    </source>
</reference>
<comment type="caution">
    <text evidence="1">The sequence shown here is derived from an EMBL/GenBank/DDBJ whole genome shotgun (WGS) entry which is preliminary data.</text>
</comment>